<evidence type="ECO:0000313" key="3">
    <source>
        <dbReference type="Proteomes" id="UP000324767"/>
    </source>
</evidence>
<dbReference type="Proteomes" id="UP000324767">
    <property type="component" value="Unassembled WGS sequence"/>
</dbReference>
<reference evidence="2 3" key="1">
    <citation type="submission" date="2019-09" db="EMBL/GenBank/DDBJ databases">
        <title>The hologenome of the rock-dwelling lichen Lasallia pustulata.</title>
        <authorList>
            <person name="Greshake Tzovaras B."/>
            <person name="Segers F."/>
            <person name="Bicker A."/>
            <person name="Dal Grande F."/>
            <person name="Otte J."/>
            <person name="Hankeln T."/>
            <person name="Schmitt I."/>
            <person name="Ebersberger I."/>
        </authorList>
    </citation>
    <scope>NUCLEOTIDE SEQUENCE [LARGE SCALE GENOMIC DNA]</scope>
    <source>
        <strain evidence="2">A1-1</strain>
    </source>
</reference>
<keyword evidence="1" id="KW-0472">Membrane</keyword>
<proteinExistence type="predicted"/>
<gene>
    <name evidence="2" type="ORF">FRX48_07472</name>
</gene>
<keyword evidence="1" id="KW-0812">Transmembrane</keyword>
<evidence type="ECO:0008006" key="4">
    <source>
        <dbReference type="Google" id="ProtNLM"/>
    </source>
</evidence>
<organism evidence="2 3">
    <name type="scientific">Lasallia pustulata</name>
    <dbReference type="NCBI Taxonomy" id="136370"/>
    <lineage>
        <taxon>Eukaryota</taxon>
        <taxon>Fungi</taxon>
        <taxon>Dikarya</taxon>
        <taxon>Ascomycota</taxon>
        <taxon>Pezizomycotina</taxon>
        <taxon>Lecanoromycetes</taxon>
        <taxon>OSLEUM clade</taxon>
        <taxon>Umbilicariomycetidae</taxon>
        <taxon>Umbilicariales</taxon>
        <taxon>Umbilicariaceae</taxon>
        <taxon>Lasallia</taxon>
    </lineage>
</organism>
<sequence length="179" mass="20311">MAEVLVVERRRKYHWPEAQLNFWLIIMLAAAATTLGIFAFFMTVQQQLRIGIPWLFPYQVAASSLATLFLILILILISQRMLLPGIIILGSFILFVLWLTGLIETSIQLFGPTGSVNGNCQLYVTGQPFTGESINTLAWLEQNNICSCWKAAFAFELIGTVFLLWMGIMAWQVNRDEYD</sequence>
<protein>
    <recommendedName>
        <fullName evidence="4">Arginase-like protein</fullName>
    </recommendedName>
</protein>
<evidence type="ECO:0000256" key="1">
    <source>
        <dbReference type="SAM" id="Phobius"/>
    </source>
</evidence>
<evidence type="ECO:0000313" key="2">
    <source>
        <dbReference type="EMBL" id="KAA6409128.1"/>
    </source>
</evidence>
<feature type="transmembrane region" description="Helical" evidence="1">
    <location>
        <begin position="83"/>
        <end position="103"/>
    </location>
</feature>
<dbReference type="OrthoDB" id="3930290at2759"/>
<dbReference type="AlphaFoldDB" id="A0A5M8PJH3"/>
<feature type="transmembrane region" description="Helical" evidence="1">
    <location>
        <begin position="151"/>
        <end position="173"/>
    </location>
</feature>
<feature type="transmembrane region" description="Helical" evidence="1">
    <location>
        <begin position="54"/>
        <end position="77"/>
    </location>
</feature>
<dbReference type="EMBL" id="VXIT01000012">
    <property type="protein sequence ID" value="KAA6409128.1"/>
    <property type="molecule type" value="Genomic_DNA"/>
</dbReference>
<accession>A0A5M8PJH3</accession>
<name>A0A5M8PJH3_9LECA</name>
<feature type="transmembrane region" description="Helical" evidence="1">
    <location>
        <begin position="20"/>
        <end position="42"/>
    </location>
</feature>
<keyword evidence="1" id="KW-1133">Transmembrane helix</keyword>
<comment type="caution">
    <text evidence="2">The sequence shown here is derived from an EMBL/GenBank/DDBJ whole genome shotgun (WGS) entry which is preliminary data.</text>
</comment>